<organism evidence="4 5">
    <name type="scientific">Qingrenia yutianensis</name>
    <dbReference type="NCBI Taxonomy" id="2763676"/>
    <lineage>
        <taxon>Bacteria</taxon>
        <taxon>Bacillati</taxon>
        <taxon>Bacillota</taxon>
        <taxon>Clostridia</taxon>
        <taxon>Eubacteriales</taxon>
        <taxon>Oscillospiraceae</taxon>
        <taxon>Qingrenia</taxon>
    </lineage>
</organism>
<dbReference type="PRINTS" id="PR00080">
    <property type="entry name" value="SDRFAMILY"/>
</dbReference>
<dbReference type="AlphaFoldDB" id="A0A926IUG7"/>
<reference evidence="4" key="1">
    <citation type="submission" date="2020-08" db="EMBL/GenBank/DDBJ databases">
        <title>Genome public.</title>
        <authorList>
            <person name="Liu C."/>
            <person name="Sun Q."/>
        </authorList>
    </citation>
    <scope>NUCLEOTIDE SEQUENCE</scope>
    <source>
        <strain evidence="4">NSJ-50</strain>
    </source>
</reference>
<keyword evidence="2" id="KW-0560">Oxidoreductase</keyword>
<dbReference type="Gene3D" id="3.40.50.720">
    <property type="entry name" value="NAD(P)-binding Rossmann-like Domain"/>
    <property type="match status" value="1"/>
</dbReference>
<protein>
    <submittedName>
        <fullName evidence="4">SDR family oxidoreductase</fullName>
    </submittedName>
</protein>
<dbReference type="RefSeq" id="WP_178347416.1">
    <property type="nucleotide sequence ID" value="NZ_JACRTE010000008.1"/>
</dbReference>
<dbReference type="PRINTS" id="PR00081">
    <property type="entry name" value="GDHRDH"/>
</dbReference>
<dbReference type="PANTHER" id="PTHR44196:SF2">
    <property type="entry name" value="SHORT-CHAIN DEHYDROGENASE-RELATED"/>
    <property type="match status" value="1"/>
</dbReference>
<dbReference type="SUPFAM" id="SSF51735">
    <property type="entry name" value="NAD(P)-binding Rossmann-fold domains"/>
    <property type="match status" value="1"/>
</dbReference>
<evidence type="ECO:0000313" key="4">
    <source>
        <dbReference type="EMBL" id="MBC8596803.1"/>
    </source>
</evidence>
<dbReference type="PANTHER" id="PTHR44196">
    <property type="entry name" value="DEHYDROGENASE/REDUCTASE SDR FAMILY MEMBER 7B"/>
    <property type="match status" value="1"/>
</dbReference>
<dbReference type="Proteomes" id="UP000647416">
    <property type="component" value="Unassembled WGS sequence"/>
</dbReference>
<sequence>MKALVTGASSGIGYQIALCLAHRGIDLVVCARREERLEKLKSEVNVNVKIIKADLTDIDSVFALYTEVKNDGIDILVNNAGFGVCGEFLKTDLVRELDMIDLNIKALHALTKLFLRDFTERNNGYILNVASSAAFMPGPLLSSYYASKAYVLRLDRAVNTELKKMKSDVRISTLCPGPVKTEFDEVANVKFSLKGLDARFVAEYAVKKMFAKKEVIVPGRQMKLLRPLQKMTPDFILCKIAYHIQKRKIY</sequence>
<accession>A0A926IUG7</accession>
<evidence type="ECO:0000256" key="3">
    <source>
        <dbReference type="RuleBase" id="RU000363"/>
    </source>
</evidence>
<evidence type="ECO:0000256" key="1">
    <source>
        <dbReference type="ARBA" id="ARBA00006484"/>
    </source>
</evidence>
<comment type="caution">
    <text evidence="4">The sequence shown here is derived from an EMBL/GenBank/DDBJ whole genome shotgun (WGS) entry which is preliminary data.</text>
</comment>
<dbReference type="CDD" id="cd05233">
    <property type="entry name" value="SDR_c"/>
    <property type="match status" value="1"/>
</dbReference>
<evidence type="ECO:0000313" key="5">
    <source>
        <dbReference type="Proteomes" id="UP000647416"/>
    </source>
</evidence>
<dbReference type="InterPro" id="IPR036291">
    <property type="entry name" value="NAD(P)-bd_dom_sf"/>
</dbReference>
<comment type="similarity">
    <text evidence="1 3">Belongs to the short-chain dehydrogenases/reductases (SDR) family.</text>
</comment>
<gene>
    <name evidence="4" type="ORF">H8706_07965</name>
</gene>
<keyword evidence="5" id="KW-1185">Reference proteome</keyword>
<dbReference type="GO" id="GO:0016491">
    <property type="term" value="F:oxidoreductase activity"/>
    <property type="evidence" value="ECO:0007669"/>
    <property type="project" value="UniProtKB-KW"/>
</dbReference>
<dbReference type="Pfam" id="PF00106">
    <property type="entry name" value="adh_short"/>
    <property type="match status" value="1"/>
</dbReference>
<dbReference type="GO" id="GO:0016020">
    <property type="term" value="C:membrane"/>
    <property type="evidence" value="ECO:0007669"/>
    <property type="project" value="TreeGrafter"/>
</dbReference>
<dbReference type="EMBL" id="JACRTE010000008">
    <property type="protein sequence ID" value="MBC8596803.1"/>
    <property type="molecule type" value="Genomic_DNA"/>
</dbReference>
<evidence type="ECO:0000256" key="2">
    <source>
        <dbReference type="ARBA" id="ARBA00023002"/>
    </source>
</evidence>
<name>A0A926IUG7_9FIRM</name>
<dbReference type="PIRSF" id="PIRSF000126">
    <property type="entry name" value="11-beta-HSD1"/>
    <property type="match status" value="1"/>
</dbReference>
<dbReference type="InterPro" id="IPR002347">
    <property type="entry name" value="SDR_fam"/>
</dbReference>
<proteinExistence type="inferred from homology"/>